<evidence type="ECO:0000256" key="3">
    <source>
        <dbReference type="ARBA" id="ARBA00022989"/>
    </source>
</evidence>
<sequence length="576" mass="67409">MFLYRFYPSFWIILLIFTITSVFAFRQRFFKCFMVLLIPTLVSKRGRSAIVGYIFVLTLSGPVVNIMGNIEETVQSLSCAQEHLKGILQRIFVRLKRPFVEIKHMISKIQDYVLKTMQEIEDPVKTKIFSLAGFIRQAFGWLKDISNLCQDTFGSPYEMCIDSLNRMVDQCKEELGIASIVCNVNYILHPLCVPMEILGFMCVAIEFVGEAILNVIEDITKQFSEIIKELFHFTIEFDSDFDFEISTSKNWTEIKKNIAMEIKKRTVKFMFFLDFMEILSLIFILWLFYKVFRYQAQYLKRDDYKNIYITRDFHEFEQKCAERDQDQVLPLRGKECDRYTELGSFWLIQYERRKLLRSFPFLLLSNIQIFTILFTDYTLHWILVTIREYEASHLPVITSGQAIVKVSGTGPLAEMYRNIVQEFDPILKGFTADFRHCLPNPSSPDFGRFRTIICLIVICWLFLLLEPLSLRAQQIVMDSYHPERARKRAAWLHGEILRRRKSFLAVAARKMAQIISGNQEDHQAGLFRRKGVQDTLPECNYVTAALKGVVFIITVARDDTIHQVRALVRAPWGCLF</sequence>
<name>A0A1B0DIZ7_PHLPP</name>
<keyword evidence="2" id="KW-0812">Transmembrane</keyword>
<dbReference type="PANTHER" id="PTHR21041">
    <property type="entry name" value="DENDRITIC CELL-SPECIFIC TRANSMEMBRANE PROTEIN"/>
    <property type="match status" value="1"/>
</dbReference>
<dbReference type="AlphaFoldDB" id="A0A1B0DIZ7"/>
<dbReference type="EnsemblMetazoa" id="PPAI008134-RA">
    <property type="protein sequence ID" value="PPAI008134-PA"/>
    <property type="gene ID" value="PPAI008134"/>
</dbReference>
<reference evidence="6" key="1">
    <citation type="submission" date="2022-08" db="UniProtKB">
        <authorList>
            <consortium name="EnsemblMetazoa"/>
        </authorList>
    </citation>
    <scope>IDENTIFICATION</scope>
    <source>
        <strain evidence="6">Israel</strain>
    </source>
</reference>
<dbReference type="Proteomes" id="UP000092462">
    <property type="component" value="Unassembled WGS sequence"/>
</dbReference>
<dbReference type="GO" id="GO:0016020">
    <property type="term" value="C:membrane"/>
    <property type="evidence" value="ECO:0007669"/>
    <property type="project" value="UniProtKB-SubCell"/>
</dbReference>
<evidence type="ECO:0000313" key="6">
    <source>
        <dbReference type="EnsemblMetazoa" id="PPAI008134-PA"/>
    </source>
</evidence>
<keyword evidence="3" id="KW-1133">Transmembrane helix</keyword>
<dbReference type="PANTHER" id="PTHR21041:SF9">
    <property type="entry name" value="DENDRITIC CELL-SPECIFIC TRANSMEMBRANE PROTEIN-LIKE DOMAIN-CONTAINING PROTEIN"/>
    <property type="match status" value="1"/>
</dbReference>
<accession>A0A1B0DIZ7</accession>
<comment type="subcellular location">
    <subcellularLocation>
        <location evidence="1">Membrane</location>
        <topology evidence="1">Multi-pass membrane protein</topology>
    </subcellularLocation>
</comment>
<evidence type="ECO:0000256" key="2">
    <source>
        <dbReference type="ARBA" id="ARBA00022692"/>
    </source>
</evidence>
<dbReference type="InterPro" id="IPR012858">
    <property type="entry name" value="DC_STAMP-like"/>
</dbReference>
<keyword evidence="7" id="KW-1185">Reference proteome</keyword>
<keyword evidence="4" id="KW-0472">Membrane</keyword>
<dbReference type="VEuPathDB" id="VectorBase:PPAPM1_001274"/>
<evidence type="ECO:0000313" key="7">
    <source>
        <dbReference type="Proteomes" id="UP000092462"/>
    </source>
</evidence>
<dbReference type="Pfam" id="PF07782">
    <property type="entry name" value="DC_STAMP"/>
    <property type="match status" value="1"/>
</dbReference>
<protein>
    <recommendedName>
        <fullName evidence="5">Dendritic cell-specific transmembrane protein-like domain-containing protein</fullName>
    </recommendedName>
</protein>
<evidence type="ECO:0000256" key="4">
    <source>
        <dbReference type="ARBA" id="ARBA00023136"/>
    </source>
</evidence>
<evidence type="ECO:0000256" key="1">
    <source>
        <dbReference type="ARBA" id="ARBA00004141"/>
    </source>
</evidence>
<evidence type="ECO:0000259" key="5">
    <source>
        <dbReference type="Pfam" id="PF07782"/>
    </source>
</evidence>
<dbReference type="EMBL" id="AJVK01034610">
    <property type="status" value="NOT_ANNOTATED_CDS"/>
    <property type="molecule type" value="Genomic_DNA"/>
</dbReference>
<dbReference type="Pfam" id="PF26039">
    <property type="entry name" value="Dcst2"/>
    <property type="match status" value="1"/>
</dbReference>
<dbReference type="VEuPathDB" id="VectorBase:PPAI008134"/>
<organism evidence="6 7">
    <name type="scientific">Phlebotomus papatasi</name>
    <name type="common">Sandfly</name>
    <dbReference type="NCBI Taxonomy" id="29031"/>
    <lineage>
        <taxon>Eukaryota</taxon>
        <taxon>Metazoa</taxon>
        <taxon>Ecdysozoa</taxon>
        <taxon>Arthropoda</taxon>
        <taxon>Hexapoda</taxon>
        <taxon>Insecta</taxon>
        <taxon>Pterygota</taxon>
        <taxon>Neoptera</taxon>
        <taxon>Endopterygota</taxon>
        <taxon>Diptera</taxon>
        <taxon>Nematocera</taxon>
        <taxon>Psychodoidea</taxon>
        <taxon>Psychodidae</taxon>
        <taxon>Phlebotomus</taxon>
        <taxon>Phlebotomus</taxon>
    </lineage>
</organism>
<proteinExistence type="predicted"/>
<dbReference type="EMBL" id="AJVK01034611">
    <property type="status" value="NOT_ANNOTATED_CDS"/>
    <property type="molecule type" value="Genomic_DNA"/>
</dbReference>
<dbReference type="InterPro" id="IPR051856">
    <property type="entry name" value="CSR-E3_Ligase_Protein"/>
</dbReference>
<feature type="domain" description="Dendritic cell-specific transmembrane protein-like" evidence="5">
    <location>
        <begin position="304"/>
        <end position="493"/>
    </location>
</feature>